<protein>
    <submittedName>
        <fullName evidence="2">Uncharacterized protein</fullName>
    </submittedName>
</protein>
<comment type="caution">
    <text evidence="2">The sequence shown here is derived from an EMBL/GenBank/DDBJ whole genome shotgun (WGS) entry which is preliminary data.</text>
</comment>
<name>A0AAD8Z0Q8_9TELE</name>
<dbReference type="EMBL" id="JAROKS010000021">
    <property type="protein sequence ID" value="KAK1790274.1"/>
    <property type="molecule type" value="Genomic_DNA"/>
</dbReference>
<evidence type="ECO:0000313" key="2">
    <source>
        <dbReference type="EMBL" id="KAK1790274.1"/>
    </source>
</evidence>
<organism evidence="2 3">
    <name type="scientific">Electrophorus voltai</name>
    <dbReference type="NCBI Taxonomy" id="2609070"/>
    <lineage>
        <taxon>Eukaryota</taxon>
        <taxon>Metazoa</taxon>
        <taxon>Chordata</taxon>
        <taxon>Craniata</taxon>
        <taxon>Vertebrata</taxon>
        <taxon>Euteleostomi</taxon>
        <taxon>Actinopterygii</taxon>
        <taxon>Neopterygii</taxon>
        <taxon>Teleostei</taxon>
        <taxon>Ostariophysi</taxon>
        <taxon>Gymnotiformes</taxon>
        <taxon>Gymnotoidei</taxon>
        <taxon>Gymnotidae</taxon>
        <taxon>Electrophorus</taxon>
    </lineage>
</organism>
<keyword evidence="3" id="KW-1185">Reference proteome</keyword>
<sequence length="88" mass="10225">MHTSVLHSLHGMWTVFNNSADSATVWRRKRHKPLYPISNIRGSQSCCEGTIPLILVKAQNRIRLYKTRELHQPVTASPRHKDQADNHW</sequence>
<feature type="compositionally biased region" description="Basic and acidic residues" evidence="1">
    <location>
        <begin position="79"/>
        <end position="88"/>
    </location>
</feature>
<dbReference type="AlphaFoldDB" id="A0AAD8Z0Q8"/>
<reference evidence="2" key="1">
    <citation type="submission" date="2023-03" db="EMBL/GenBank/DDBJ databases">
        <title>Electrophorus voltai genome.</title>
        <authorList>
            <person name="Bian C."/>
        </authorList>
    </citation>
    <scope>NUCLEOTIDE SEQUENCE</scope>
    <source>
        <strain evidence="2">CB-2022</strain>
        <tissue evidence="2">Muscle</tissue>
    </source>
</reference>
<evidence type="ECO:0000313" key="3">
    <source>
        <dbReference type="Proteomes" id="UP001239994"/>
    </source>
</evidence>
<dbReference type="Proteomes" id="UP001239994">
    <property type="component" value="Unassembled WGS sequence"/>
</dbReference>
<proteinExistence type="predicted"/>
<accession>A0AAD8Z0Q8</accession>
<feature type="non-terminal residue" evidence="2">
    <location>
        <position position="1"/>
    </location>
</feature>
<evidence type="ECO:0000256" key="1">
    <source>
        <dbReference type="SAM" id="MobiDB-lite"/>
    </source>
</evidence>
<feature type="region of interest" description="Disordered" evidence="1">
    <location>
        <begin position="69"/>
        <end position="88"/>
    </location>
</feature>
<gene>
    <name evidence="2" type="ORF">P4O66_014176</name>
</gene>